<dbReference type="Pfam" id="PF00250">
    <property type="entry name" value="Forkhead"/>
    <property type="match status" value="1"/>
</dbReference>
<feature type="region of interest" description="Disordered" evidence="7">
    <location>
        <begin position="689"/>
        <end position="743"/>
    </location>
</feature>
<dbReference type="PROSITE" id="PS50006">
    <property type="entry name" value="FHA_DOMAIN"/>
    <property type="match status" value="1"/>
</dbReference>
<dbReference type="PANTHER" id="PTHR45881:SF6">
    <property type="entry name" value="FORK-HEAD DOMAIN-CONTAINING PROTEIN"/>
    <property type="match status" value="1"/>
</dbReference>
<dbReference type="SMART" id="SM00339">
    <property type="entry name" value="FH"/>
    <property type="match status" value="1"/>
</dbReference>
<dbReference type="SMART" id="SM00240">
    <property type="entry name" value="FHA"/>
    <property type="match status" value="1"/>
</dbReference>
<comment type="subcellular location">
    <subcellularLocation>
        <location evidence="1 6">Nucleus</location>
    </subcellularLocation>
</comment>
<evidence type="ECO:0008006" key="12">
    <source>
        <dbReference type="Google" id="ProtNLM"/>
    </source>
</evidence>
<evidence type="ECO:0000256" key="3">
    <source>
        <dbReference type="ARBA" id="ARBA00023125"/>
    </source>
</evidence>
<reference evidence="10" key="1">
    <citation type="submission" date="2024-06" db="EMBL/GenBank/DDBJ databases">
        <authorList>
            <person name="Liu X."/>
            <person name="Lenzi L."/>
            <person name="Haldenby T S."/>
            <person name="Uol C."/>
        </authorList>
    </citation>
    <scope>NUCLEOTIDE SEQUENCE</scope>
</reference>
<dbReference type="InterPro" id="IPR036388">
    <property type="entry name" value="WH-like_DNA-bd_sf"/>
</dbReference>
<feature type="region of interest" description="Disordered" evidence="7">
    <location>
        <begin position="522"/>
        <end position="585"/>
    </location>
</feature>
<dbReference type="SUPFAM" id="SSF49879">
    <property type="entry name" value="SMAD/FHA domain"/>
    <property type="match status" value="1"/>
</dbReference>
<protein>
    <recommendedName>
        <fullName evidence="12">Forkhead box protein K2</fullName>
    </recommendedName>
</protein>
<dbReference type="SUPFAM" id="SSF46785">
    <property type="entry name" value="Winged helix' DNA-binding domain"/>
    <property type="match status" value="1"/>
</dbReference>
<feature type="compositionally biased region" description="Low complexity" evidence="7">
    <location>
        <begin position="522"/>
        <end position="547"/>
    </location>
</feature>
<feature type="domain" description="Fork-head" evidence="9">
    <location>
        <begin position="422"/>
        <end position="516"/>
    </location>
</feature>
<sequence>MLDNRRICTKITGPSFTIFLYKEVITIGRKGRCLVDVSIDESECVSRKHVELHRKQREIYLKCFSKNGIFINGTFHMNKYEYIHLIDGSKLRFPSTDVVLVVEVVERSQPPYNPKKRAISRYSCDLQKSATSDVIQKSIPDQIPRGKQKWDEDDFPKCQRFLSGIPENAGNSNSRSTEITQKDKLQSKIHPLGSPTNGNEHLLVRQLLHVKTEFPFTMAPSAPEESELATAAAAVLHQMIQSSGMEDDLVDLSLCSYSPARNKRFSTTTITDEWNNLALNKGCSCGPLPVGNQFALRKVLENDFYIDSSSNPRLLEPRFSQTSMDGSPLFSPCVSSSSTVKINGNLSDPENKDSVMVDCDQVVAMAADLVPTSSQSGVQMYAMAGDCKALPRHSVSEPGAINTLASSLAAVAHIDHGTASRKPPYSYAQLIIQAIASAPQQRLTLSEIYAHICYNFPYYKPHDKGWQNSIRHNLSLNRYFIRVPRAHDEPGKGAFWELDPGCEPRLISQAFRRRRVFGSATSQSSGLTTSSSITPSSTSRPSQSGCTFTPIEESLAMNGTTTGRSSDLSDSGSLSPTPVSNGLKRTNSIPCSNIFDLNPLPSLPLDSVADDISGFTRSVGTNLVSIPLHEYSPPNSQPSITSPIPTVNKRLFQSARLSQDRATAQLLGQVDQNGYSPSTLEPREMVTSAIPKETAQKQDIGRGRDEQTENLNRLENNSRLKDGATSCESLATQPISRSSPVPTSDCLVNPALLRFSACGSNVDIAQTKFDDTADTKVPEMDDSIHSRRFTLFAVPTHDNESISPKQPRPDQGVSQLLKHPLLSLNVRDCDTLQPFPRDKLRDLLCYPMVTGPANADQTDTPKRWFTQFYA</sequence>
<evidence type="ECO:0000256" key="6">
    <source>
        <dbReference type="PROSITE-ProRule" id="PRU00089"/>
    </source>
</evidence>
<dbReference type="Proteomes" id="UP001497525">
    <property type="component" value="Unassembled WGS sequence"/>
</dbReference>
<accession>A0AAV2T9I2</accession>
<dbReference type="InterPro" id="IPR030456">
    <property type="entry name" value="TF_fork_head_CS_2"/>
</dbReference>
<dbReference type="Gene3D" id="2.60.200.20">
    <property type="match status" value="1"/>
</dbReference>
<dbReference type="InterPro" id="IPR018122">
    <property type="entry name" value="TF_fork_head_CS_1"/>
</dbReference>
<evidence type="ECO:0000256" key="5">
    <source>
        <dbReference type="ARBA" id="ARBA00023242"/>
    </source>
</evidence>
<keyword evidence="2" id="KW-0805">Transcription regulation</keyword>
<organism evidence="10 11">
    <name type="scientific">Calicophoron daubneyi</name>
    <name type="common">Rumen fluke</name>
    <name type="synonym">Paramphistomum daubneyi</name>
    <dbReference type="NCBI Taxonomy" id="300641"/>
    <lineage>
        <taxon>Eukaryota</taxon>
        <taxon>Metazoa</taxon>
        <taxon>Spiralia</taxon>
        <taxon>Lophotrochozoa</taxon>
        <taxon>Platyhelminthes</taxon>
        <taxon>Trematoda</taxon>
        <taxon>Digenea</taxon>
        <taxon>Plagiorchiida</taxon>
        <taxon>Pronocephalata</taxon>
        <taxon>Paramphistomoidea</taxon>
        <taxon>Paramphistomidae</taxon>
        <taxon>Calicophoron</taxon>
    </lineage>
</organism>
<dbReference type="PROSITE" id="PS00657">
    <property type="entry name" value="FORK_HEAD_1"/>
    <property type="match status" value="1"/>
</dbReference>
<evidence type="ECO:0000256" key="4">
    <source>
        <dbReference type="ARBA" id="ARBA00023163"/>
    </source>
</evidence>
<dbReference type="Gene3D" id="1.10.10.10">
    <property type="entry name" value="Winged helix-like DNA-binding domain superfamily/Winged helix DNA-binding domain"/>
    <property type="match status" value="1"/>
</dbReference>
<keyword evidence="5 6" id="KW-0539">Nucleus</keyword>
<dbReference type="PROSITE" id="PS50039">
    <property type="entry name" value="FORK_HEAD_3"/>
    <property type="match status" value="1"/>
</dbReference>
<feature type="domain" description="FHA" evidence="8">
    <location>
        <begin position="25"/>
        <end position="76"/>
    </location>
</feature>
<dbReference type="PROSITE" id="PS00658">
    <property type="entry name" value="FORK_HEAD_2"/>
    <property type="match status" value="1"/>
</dbReference>
<comment type="caution">
    <text evidence="10">The sequence shown here is derived from an EMBL/GenBank/DDBJ whole genome shotgun (WGS) entry which is preliminary data.</text>
</comment>
<dbReference type="GO" id="GO:0006357">
    <property type="term" value="P:regulation of transcription by RNA polymerase II"/>
    <property type="evidence" value="ECO:0007669"/>
    <property type="project" value="UniProtKB-ARBA"/>
</dbReference>
<dbReference type="GO" id="GO:0043565">
    <property type="term" value="F:sequence-specific DNA binding"/>
    <property type="evidence" value="ECO:0007669"/>
    <property type="project" value="InterPro"/>
</dbReference>
<dbReference type="PANTHER" id="PTHR45881">
    <property type="entry name" value="CHECKPOINT SUPPRESSOR 1-LIKE, ISOFORM A-RELATED"/>
    <property type="match status" value="1"/>
</dbReference>
<evidence type="ECO:0000256" key="1">
    <source>
        <dbReference type="ARBA" id="ARBA00004123"/>
    </source>
</evidence>
<keyword evidence="4" id="KW-0804">Transcription</keyword>
<dbReference type="InterPro" id="IPR000253">
    <property type="entry name" value="FHA_dom"/>
</dbReference>
<feature type="compositionally biased region" description="Low complexity" evidence="7">
    <location>
        <begin position="560"/>
        <end position="578"/>
    </location>
</feature>
<evidence type="ECO:0000259" key="9">
    <source>
        <dbReference type="PROSITE" id="PS50039"/>
    </source>
</evidence>
<feature type="compositionally biased region" description="Basic and acidic residues" evidence="7">
    <location>
        <begin position="694"/>
        <end position="707"/>
    </location>
</feature>
<dbReference type="AlphaFoldDB" id="A0AAV2T9I2"/>
<evidence type="ECO:0000313" key="10">
    <source>
        <dbReference type="EMBL" id="CAL5133050.1"/>
    </source>
</evidence>
<evidence type="ECO:0000256" key="2">
    <source>
        <dbReference type="ARBA" id="ARBA00023015"/>
    </source>
</evidence>
<evidence type="ECO:0000259" key="8">
    <source>
        <dbReference type="PROSITE" id="PS50006"/>
    </source>
</evidence>
<dbReference type="GO" id="GO:0045893">
    <property type="term" value="P:positive regulation of DNA-templated transcription"/>
    <property type="evidence" value="ECO:0007669"/>
    <property type="project" value="UniProtKB-ARBA"/>
</dbReference>
<dbReference type="InterPro" id="IPR001766">
    <property type="entry name" value="Fork_head_dom"/>
</dbReference>
<keyword evidence="3 6" id="KW-0238">DNA-binding</keyword>
<evidence type="ECO:0000313" key="11">
    <source>
        <dbReference type="Proteomes" id="UP001497525"/>
    </source>
</evidence>
<gene>
    <name evidence="10" type="ORF">CDAUBV1_LOCUS6336</name>
</gene>
<dbReference type="InterPro" id="IPR008984">
    <property type="entry name" value="SMAD_FHA_dom_sf"/>
</dbReference>
<dbReference type="GO" id="GO:0003700">
    <property type="term" value="F:DNA-binding transcription factor activity"/>
    <property type="evidence" value="ECO:0007669"/>
    <property type="project" value="InterPro"/>
</dbReference>
<dbReference type="InterPro" id="IPR036390">
    <property type="entry name" value="WH_DNA-bd_sf"/>
</dbReference>
<dbReference type="FunFam" id="1.10.10.10:FF:000030">
    <property type="entry name" value="Forkhead box protein K2"/>
    <property type="match status" value="1"/>
</dbReference>
<evidence type="ECO:0000256" key="7">
    <source>
        <dbReference type="SAM" id="MobiDB-lite"/>
    </source>
</evidence>
<feature type="DNA-binding region" description="Fork-head" evidence="6">
    <location>
        <begin position="422"/>
        <end position="516"/>
    </location>
</feature>
<dbReference type="GO" id="GO:0005634">
    <property type="term" value="C:nucleus"/>
    <property type="evidence" value="ECO:0007669"/>
    <property type="project" value="UniProtKB-SubCell"/>
</dbReference>
<feature type="compositionally biased region" description="Polar residues" evidence="7">
    <location>
        <begin position="726"/>
        <end position="742"/>
    </location>
</feature>
<dbReference type="Pfam" id="PF00498">
    <property type="entry name" value="FHA"/>
    <property type="match status" value="1"/>
</dbReference>
<dbReference type="EMBL" id="CAXLJL010000151">
    <property type="protein sequence ID" value="CAL5133050.1"/>
    <property type="molecule type" value="Genomic_DNA"/>
</dbReference>
<proteinExistence type="predicted"/>
<name>A0AAV2T9I2_CALDB</name>
<dbReference type="PRINTS" id="PR00053">
    <property type="entry name" value="FORKHEAD"/>
</dbReference>
<dbReference type="CDD" id="cd20026">
    <property type="entry name" value="FH_FOXK"/>
    <property type="match status" value="1"/>
</dbReference>